<feature type="region of interest" description="Disordered" evidence="1">
    <location>
        <begin position="71"/>
        <end position="97"/>
    </location>
</feature>
<gene>
    <name evidence="2" type="ORF">P167DRAFT_588478</name>
</gene>
<evidence type="ECO:0000313" key="2">
    <source>
        <dbReference type="EMBL" id="RPB12363.1"/>
    </source>
</evidence>
<evidence type="ECO:0000313" key="3">
    <source>
        <dbReference type="Proteomes" id="UP000277580"/>
    </source>
</evidence>
<dbReference type="AlphaFoldDB" id="A0A3N4KP15"/>
<dbReference type="EMBL" id="ML119129">
    <property type="protein sequence ID" value="RPB12363.1"/>
    <property type="molecule type" value="Genomic_DNA"/>
</dbReference>
<organism evidence="2 3">
    <name type="scientific">Morchella conica CCBAS932</name>
    <dbReference type="NCBI Taxonomy" id="1392247"/>
    <lineage>
        <taxon>Eukaryota</taxon>
        <taxon>Fungi</taxon>
        <taxon>Dikarya</taxon>
        <taxon>Ascomycota</taxon>
        <taxon>Pezizomycotina</taxon>
        <taxon>Pezizomycetes</taxon>
        <taxon>Pezizales</taxon>
        <taxon>Morchellaceae</taxon>
        <taxon>Morchella</taxon>
    </lineage>
</organism>
<dbReference type="Proteomes" id="UP000277580">
    <property type="component" value="Unassembled WGS sequence"/>
</dbReference>
<sequence length="540" mass="59715">MNSVKPKLRWEEIVEFVPRTNSGPPYKQPNFMTKDSWNDSSTLLVIPKKKPQFQFDPTKYFELPPPKYKSPVIVYSTPPDDPPPRLRGRSATQGNGVLNLDMPQKTRPEAHDVVPAVSSSILPDDHSRNTTESGSKPVEKDNSPSTVIHSPHLKICEDDTSSAALAEETVLTSSDESLNNNKHVAIVTYADQKSDVLIHEIEELVQDSKLPVVLERGLLESQSSSVGAEIPSESSSSTQLPLEIVDLDIEKDIKEVDPKDEEKDKNIHMSADSISPGPVSSPDITPKSTFYWADDVIDEEEAQPTETFTWMEQVTRYTRHITPKSDLSDVKGPQIAEVITPAHGYFTGRRRALVLTTVGIGADIFTSWDNTIMRTRKKKLSVILEEPVSGLKGFFSNREEFLENCSMLVEVKRREVIYENKEDKVGKADAHALSLCSGIGVHDLLTQRVYIQVEETSSDEGVSSAAFITGGAGAKTDILPQTATPDIAAETENAAINEYIVTGEDTPKNCEVSKTAVVNREWSLVFILLLISLGLFQIMP</sequence>
<protein>
    <submittedName>
        <fullName evidence="2">Uncharacterized protein</fullName>
    </submittedName>
</protein>
<dbReference type="InParanoid" id="A0A3N4KP15"/>
<proteinExistence type="predicted"/>
<evidence type="ECO:0000256" key="1">
    <source>
        <dbReference type="SAM" id="MobiDB-lite"/>
    </source>
</evidence>
<accession>A0A3N4KP15</accession>
<feature type="region of interest" description="Disordered" evidence="1">
    <location>
        <begin position="117"/>
        <end position="148"/>
    </location>
</feature>
<name>A0A3N4KP15_9PEZI</name>
<reference evidence="2 3" key="1">
    <citation type="journal article" date="2018" name="Nat. Ecol. Evol.">
        <title>Pezizomycetes genomes reveal the molecular basis of ectomycorrhizal truffle lifestyle.</title>
        <authorList>
            <person name="Murat C."/>
            <person name="Payen T."/>
            <person name="Noel B."/>
            <person name="Kuo A."/>
            <person name="Morin E."/>
            <person name="Chen J."/>
            <person name="Kohler A."/>
            <person name="Krizsan K."/>
            <person name="Balestrini R."/>
            <person name="Da Silva C."/>
            <person name="Montanini B."/>
            <person name="Hainaut M."/>
            <person name="Levati E."/>
            <person name="Barry K.W."/>
            <person name="Belfiori B."/>
            <person name="Cichocki N."/>
            <person name="Clum A."/>
            <person name="Dockter R.B."/>
            <person name="Fauchery L."/>
            <person name="Guy J."/>
            <person name="Iotti M."/>
            <person name="Le Tacon F."/>
            <person name="Lindquist E.A."/>
            <person name="Lipzen A."/>
            <person name="Malagnac F."/>
            <person name="Mello A."/>
            <person name="Molinier V."/>
            <person name="Miyauchi S."/>
            <person name="Poulain J."/>
            <person name="Riccioni C."/>
            <person name="Rubini A."/>
            <person name="Sitrit Y."/>
            <person name="Splivallo R."/>
            <person name="Traeger S."/>
            <person name="Wang M."/>
            <person name="Zifcakova L."/>
            <person name="Wipf D."/>
            <person name="Zambonelli A."/>
            <person name="Paolocci F."/>
            <person name="Nowrousian M."/>
            <person name="Ottonello S."/>
            <person name="Baldrian P."/>
            <person name="Spatafora J.W."/>
            <person name="Henrissat B."/>
            <person name="Nagy L.G."/>
            <person name="Aury J.M."/>
            <person name="Wincker P."/>
            <person name="Grigoriev I.V."/>
            <person name="Bonfante P."/>
            <person name="Martin F.M."/>
        </authorList>
    </citation>
    <scope>NUCLEOTIDE SEQUENCE [LARGE SCALE GENOMIC DNA]</scope>
    <source>
        <strain evidence="2 3">CCBAS932</strain>
    </source>
</reference>
<keyword evidence="3" id="KW-1185">Reference proteome</keyword>
<dbReference type="OrthoDB" id="5419112at2759"/>